<evidence type="ECO:0000256" key="1">
    <source>
        <dbReference type="SAM" id="MobiDB-lite"/>
    </source>
</evidence>
<dbReference type="STRING" id="1266370.NITGR_90044"/>
<keyword evidence="3" id="KW-1185">Reference proteome</keyword>
<evidence type="ECO:0000313" key="2">
    <source>
        <dbReference type="EMBL" id="CCQ91905.1"/>
    </source>
</evidence>
<feature type="region of interest" description="Disordered" evidence="1">
    <location>
        <begin position="1"/>
        <end position="45"/>
    </location>
</feature>
<dbReference type="EMBL" id="CAQJ01000099">
    <property type="protein sequence ID" value="CCQ91905.1"/>
    <property type="molecule type" value="Genomic_DNA"/>
</dbReference>
<dbReference type="HOGENOM" id="CLU_2586116_0_0_0"/>
<name>M1Z323_NITG3</name>
<dbReference type="AlphaFoldDB" id="M1Z323"/>
<dbReference type="InParanoid" id="M1Z323"/>
<protein>
    <submittedName>
        <fullName evidence="2">Uncharacterized protein</fullName>
    </submittedName>
</protein>
<accession>M1Z323</accession>
<reference evidence="2 3" key="1">
    <citation type="journal article" date="2013" name="Front. Microbiol.">
        <title>The genome of Nitrospina gracilis illuminates the metabolism and evolution of the major marine nitrite oxidizer.</title>
        <authorList>
            <person name="Luecker S."/>
            <person name="Nowka B."/>
            <person name="Rattei T."/>
            <person name="Spieck E."/>
            <person name="and Daims H."/>
        </authorList>
    </citation>
    <scope>NUCLEOTIDE SEQUENCE [LARGE SCALE GENOMIC DNA]</scope>
    <source>
        <strain evidence="2 3">3/211</strain>
    </source>
</reference>
<comment type="caution">
    <text evidence="2">The sequence shown here is derived from an EMBL/GenBank/DDBJ whole genome shotgun (WGS) entry which is preliminary data.</text>
</comment>
<dbReference type="RefSeq" id="WP_005011246.1">
    <property type="nucleotide sequence ID" value="NZ_HG422173.1"/>
</dbReference>
<sequence length="80" mass="9200">MAEENKDSKIIIDTPPPKPERILPKPEFVEEESGQLDPRKEDPGMMESYGTFPVWMLKGIQMLTPDALVQKNPSKKKYRV</sequence>
<dbReference type="Proteomes" id="UP000011704">
    <property type="component" value="Unassembled WGS sequence"/>
</dbReference>
<feature type="compositionally biased region" description="Basic and acidic residues" evidence="1">
    <location>
        <begin position="18"/>
        <end position="28"/>
    </location>
</feature>
<feature type="compositionally biased region" description="Basic and acidic residues" evidence="1">
    <location>
        <begin position="1"/>
        <end position="10"/>
    </location>
</feature>
<gene>
    <name evidence="2" type="ORF">NITGR_90044</name>
</gene>
<proteinExistence type="predicted"/>
<organism evidence="2 3">
    <name type="scientific">Nitrospina gracilis (strain 3/211)</name>
    <dbReference type="NCBI Taxonomy" id="1266370"/>
    <lineage>
        <taxon>Bacteria</taxon>
        <taxon>Pseudomonadati</taxon>
        <taxon>Nitrospinota/Tectimicrobiota group</taxon>
        <taxon>Nitrospinota</taxon>
        <taxon>Nitrospinia</taxon>
        <taxon>Nitrospinales</taxon>
        <taxon>Nitrospinaceae</taxon>
        <taxon>Nitrospina</taxon>
    </lineage>
</organism>
<evidence type="ECO:0000313" key="3">
    <source>
        <dbReference type="Proteomes" id="UP000011704"/>
    </source>
</evidence>